<evidence type="ECO:0000313" key="1">
    <source>
        <dbReference type="EMBL" id="KAK6784255.1"/>
    </source>
</evidence>
<reference evidence="1 2" key="1">
    <citation type="submission" date="2024-02" db="EMBL/GenBank/DDBJ databases">
        <title>de novo genome assembly of Solanum bulbocastanum strain 11H21.</title>
        <authorList>
            <person name="Hosaka A.J."/>
        </authorList>
    </citation>
    <scope>NUCLEOTIDE SEQUENCE [LARGE SCALE GENOMIC DNA]</scope>
    <source>
        <tissue evidence="1">Young leaves</tissue>
    </source>
</reference>
<protein>
    <submittedName>
        <fullName evidence="1">Uncharacterized protein</fullName>
    </submittedName>
</protein>
<organism evidence="1 2">
    <name type="scientific">Solanum bulbocastanum</name>
    <name type="common">Wild potato</name>
    <dbReference type="NCBI Taxonomy" id="147425"/>
    <lineage>
        <taxon>Eukaryota</taxon>
        <taxon>Viridiplantae</taxon>
        <taxon>Streptophyta</taxon>
        <taxon>Embryophyta</taxon>
        <taxon>Tracheophyta</taxon>
        <taxon>Spermatophyta</taxon>
        <taxon>Magnoliopsida</taxon>
        <taxon>eudicotyledons</taxon>
        <taxon>Gunneridae</taxon>
        <taxon>Pentapetalae</taxon>
        <taxon>asterids</taxon>
        <taxon>lamiids</taxon>
        <taxon>Solanales</taxon>
        <taxon>Solanaceae</taxon>
        <taxon>Solanoideae</taxon>
        <taxon>Solaneae</taxon>
        <taxon>Solanum</taxon>
    </lineage>
</organism>
<comment type="caution">
    <text evidence="1">The sequence shown here is derived from an EMBL/GenBank/DDBJ whole genome shotgun (WGS) entry which is preliminary data.</text>
</comment>
<dbReference type="Proteomes" id="UP001371456">
    <property type="component" value="Unassembled WGS sequence"/>
</dbReference>
<evidence type="ECO:0000313" key="2">
    <source>
        <dbReference type="Proteomes" id="UP001371456"/>
    </source>
</evidence>
<gene>
    <name evidence="1" type="ORF">RDI58_017709</name>
</gene>
<proteinExistence type="predicted"/>
<dbReference type="EMBL" id="JBANQN010000007">
    <property type="protein sequence ID" value="KAK6784255.1"/>
    <property type="molecule type" value="Genomic_DNA"/>
</dbReference>
<name>A0AAN8Y936_SOLBU</name>
<accession>A0AAN8Y936</accession>
<keyword evidence="2" id="KW-1185">Reference proteome</keyword>
<sequence length="53" mass="6261">MPELKIPPSYNKTKSMVKNLSLDYEKIDACPNDYVFFRNDHKDDEFCHTYGDS</sequence>
<dbReference type="AlphaFoldDB" id="A0AAN8Y936"/>